<evidence type="ECO:0000313" key="6">
    <source>
        <dbReference type="Proteomes" id="UP000078561"/>
    </source>
</evidence>
<name>A0A163JJ98_ABSGL</name>
<accession>A0A163JJ98</accession>
<dbReference type="InParanoid" id="A0A163JJ98"/>
<dbReference type="InterPro" id="IPR002110">
    <property type="entry name" value="Ankyrin_rpt"/>
</dbReference>
<dbReference type="GO" id="GO:0085020">
    <property type="term" value="P:protein K6-linked ubiquitination"/>
    <property type="evidence" value="ECO:0007669"/>
    <property type="project" value="TreeGrafter"/>
</dbReference>
<reference evidence="5" key="1">
    <citation type="submission" date="2016-04" db="EMBL/GenBank/DDBJ databases">
        <authorList>
            <person name="Evans L.H."/>
            <person name="Alamgir A."/>
            <person name="Owens N."/>
            <person name="Weber N.D."/>
            <person name="Virtaneva K."/>
            <person name="Barbian K."/>
            <person name="Babar A."/>
            <person name="Rosenke K."/>
        </authorList>
    </citation>
    <scope>NUCLEOTIDE SEQUENCE [LARGE SCALE GENOMIC DNA]</scope>
    <source>
        <strain evidence="5">CBS 101.48</strain>
    </source>
</reference>
<keyword evidence="6" id="KW-1185">Reference proteome</keyword>
<evidence type="ECO:0000256" key="1">
    <source>
        <dbReference type="ARBA" id="ARBA00022737"/>
    </source>
</evidence>
<dbReference type="Pfam" id="PF12796">
    <property type="entry name" value="Ank_2"/>
    <property type="match status" value="1"/>
</dbReference>
<dbReference type="Proteomes" id="UP000078561">
    <property type="component" value="Unassembled WGS sequence"/>
</dbReference>
<dbReference type="SUPFAM" id="SSF48403">
    <property type="entry name" value="Ankyrin repeat"/>
    <property type="match status" value="1"/>
</dbReference>
<dbReference type="STRING" id="4829.A0A163JJ98"/>
<evidence type="ECO:0000313" key="5">
    <source>
        <dbReference type="EMBL" id="SAM01611.1"/>
    </source>
</evidence>
<feature type="region of interest" description="Disordered" evidence="4">
    <location>
        <begin position="1"/>
        <end position="36"/>
    </location>
</feature>
<feature type="repeat" description="ANK" evidence="3">
    <location>
        <begin position="129"/>
        <end position="161"/>
    </location>
</feature>
<sequence length="258" mass="28574">MSTPHKKTTRSSSSRTPNDILLHSTRNDTTSQHRTGISKDRSLIKATKLKNIFVNGKEQEQLMAACSSGDMNKVEHLLLHTQPPLNPDQIRDDKLRSPLLIACASGKADLVRLLVKHGADVNNPVGDIIGNRPLDLAVVSNNVDTVVALLELGAMVQRPTRTSPGCPVPISHRINRTPLDLAQARLDMMARYDRPQNDDFMAQIVKLLRYFTVEPSAGPAQELDELTARLSSVGIQEREQEKDLIKDLGNVISRLKLE</sequence>
<evidence type="ECO:0000256" key="4">
    <source>
        <dbReference type="SAM" id="MobiDB-lite"/>
    </source>
</evidence>
<dbReference type="Gene3D" id="1.25.40.20">
    <property type="entry name" value="Ankyrin repeat-containing domain"/>
    <property type="match status" value="1"/>
</dbReference>
<dbReference type="InterPro" id="IPR036770">
    <property type="entry name" value="Ankyrin_rpt-contain_sf"/>
</dbReference>
<dbReference type="PROSITE" id="PS50297">
    <property type="entry name" value="ANK_REP_REGION"/>
    <property type="match status" value="1"/>
</dbReference>
<dbReference type="PANTHER" id="PTHR24171">
    <property type="entry name" value="ANKYRIN REPEAT DOMAIN-CONTAINING PROTEIN 39-RELATED"/>
    <property type="match status" value="1"/>
</dbReference>
<dbReference type="PROSITE" id="PS50088">
    <property type="entry name" value="ANK_REPEAT"/>
    <property type="match status" value="2"/>
</dbReference>
<dbReference type="AlphaFoldDB" id="A0A163JJ98"/>
<keyword evidence="1" id="KW-0677">Repeat</keyword>
<organism evidence="5">
    <name type="scientific">Absidia glauca</name>
    <name type="common">Pin mould</name>
    <dbReference type="NCBI Taxonomy" id="4829"/>
    <lineage>
        <taxon>Eukaryota</taxon>
        <taxon>Fungi</taxon>
        <taxon>Fungi incertae sedis</taxon>
        <taxon>Mucoromycota</taxon>
        <taxon>Mucoromycotina</taxon>
        <taxon>Mucoromycetes</taxon>
        <taxon>Mucorales</taxon>
        <taxon>Cunninghamellaceae</taxon>
        <taxon>Absidia</taxon>
    </lineage>
</organism>
<dbReference type="SMART" id="SM00248">
    <property type="entry name" value="ANK"/>
    <property type="match status" value="3"/>
</dbReference>
<evidence type="ECO:0000256" key="2">
    <source>
        <dbReference type="ARBA" id="ARBA00023043"/>
    </source>
</evidence>
<dbReference type="OMA" id="PNDILMR"/>
<keyword evidence="2 3" id="KW-0040">ANK repeat</keyword>
<dbReference type="EMBL" id="LT553539">
    <property type="protein sequence ID" value="SAM01611.1"/>
    <property type="molecule type" value="Genomic_DNA"/>
</dbReference>
<dbReference type="GO" id="GO:0004842">
    <property type="term" value="F:ubiquitin-protein transferase activity"/>
    <property type="evidence" value="ECO:0007669"/>
    <property type="project" value="TreeGrafter"/>
</dbReference>
<dbReference type="OrthoDB" id="341259at2759"/>
<protein>
    <submittedName>
        <fullName evidence="5">Uncharacterized protein</fullName>
    </submittedName>
</protein>
<proteinExistence type="predicted"/>
<dbReference type="PANTHER" id="PTHR24171:SF8">
    <property type="entry name" value="BRCA1-ASSOCIATED RING DOMAIN PROTEIN 1"/>
    <property type="match status" value="1"/>
</dbReference>
<gene>
    <name evidence="5" type="primary">ABSGL_07354.1 scaffold 8789</name>
</gene>
<feature type="repeat" description="ANK" evidence="3">
    <location>
        <begin position="94"/>
        <end position="122"/>
    </location>
</feature>
<evidence type="ECO:0000256" key="3">
    <source>
        <dbReference type="PROSITE-ProRule" id="PRU00023"/>
    </source>
</evidence>